<feature type="region of interest" description="Disordered" evidence="7">
    <location>
        <begin position="470"/>
        <end position="509"/>
    </location>
</feature>
<feature type="compositionally biased region" description="Basic and acidic residues" evidence="7">
    <location>
        <begin position="470"/>
        <end position="483"/>
    </location>
</feature>
<dbReference type="AlphaFoldDB" id="A0A1D6QKX3"/>
<evidence type="ECO:0000256" key="7">
    <source>
        <dbReference type="SAM" id="MobiDB-lite"/>
    </source>
</evidence>
<dbReference type="GO" id="GO:0047372">
    <property type="term" value="F:monoacylglycerol lipase activity"/>
    <property type="evidence" value="ECO:0000318"/>
    <property type="project" value="GO_Central"/>
</dbReference>
<comment type="function">
    <text evidence="6">Lipolytic acyl hydrolase (LAH).</text>
</comment>
<evidence type="ECO:0000256" key="4">
    <source>
        <dbReference type="ARBA" id="ARBA00025642"/>
    </source>
</evidence>
<evidence type="ECO:0000313" key="12">
    <source>
        <dbReference type="Proteomes" id="UP000007305"/>
    </source>
</evidence>
<dbReference type="Gramene" id="Zm00001eb200100_T001">
    <property type="protein sequence ID" value="Zm00001eb200100_P001"/>
    <property type="gene ID" value="Zm00001eb200100"/>
</dbReference>
<protein>
    <recommendedName>
        <fullName evidence="6">Patatin</fullName>
        <ecNumber evidence="6">3.1.1.-</ecNumber>
    </recommendedName>
</protein>
<feature type="active site" description="Proton acceptor" evidence="5">
    <location>
        <position position="284"/>
    </location>
</feature>
<feature type="short sequence motif" description="DGA/G" evidence="5">
    <location>
        <begin position="284"/>
        <end position="286"/>
    </location>
</feature>
<dbReference type="OMA" id="GMARAIC"/>
<dbReference type="InterPro" id="IPR002641">
    <property type="entry name" value="PNPLA_dom"/>
</dbReference>
<dbReference type="EMBL" id="CM000780">
    <property type="protein sequence ID" value="AQK58361.1"/>
    <property type="molecule type" value="Genomic_DNA"/>
</dbReference>
<evidence type="ECO:0000256" key="2">
    <source>
        <dbReference type="ARBA" id="ARBA00022821"/>
    </source>
</evidence>
<comment type="domain">
    <text evidence="6">The nitrogen atoms of the two glycine residues in the GGXR motif define the oxyanion hole, and stabilize the oxyanion that forms during the nucleophilic attack by the catalytic serine during substrate cleavage.</text>
</comment>
<keyword evidence="3 5" id="KW-0443">Lipid metabolism</keyword>
<dbReference type="InterPro" id="IPR016035">
    <property type="entry name" value="Acyl_Trfase/lysoPLipase"/>
</dbReference>
<gene>
    <name evidence="11" type="primary">LOC109945619</name>
    <name evidence="10" type="ORF">ZEAMMB73_Zm00001d052923</name>
</gene>
<evidence type="ECO:0000256" key="1">
    <source>
        <dbReference type="ARBA" id="ARBA00010240"/>
    </source>
</evidence>
<dbReference type="SUPFAM" id="SSF52151">
    <property type="entry name" value="FabD/lysophospholipase-like"/>
    <property type="match status" value="1"/>
</dbReference>
<dbReference type="ExpressionAtlas" id="A0A1D6QKX3">
    <property type="expression patterns" value="baseline"/>
</dbReference>
<dbReference type="GO" id="GO:0006952">
    <property type="term" value="P:defense response"/>
    <property type="evidence" value="ECO:0007669"/>
    <property type="project" value="UniProtKB-KW"/>
</dbReference>
<evidence type="ECO:0000313" key="11">
    <source>
        <dbReference type="EnsemblPlants" id="Zm00001eb200100_P001"/>
    </source>
</evidence>
<feature type="short sequence motif" description="GXSXG" evidence="5">
    <location>
        <begin position="122"/>
        <end position="126"/>
    </location>
</feature>
<feature type="active site" description="Nucleophile" evidence="5">
    <location>
        <position position="124"/>
    </location>
</feature>
<keyword evidence="13" id="KW-1267">Proteomics identification</keyword>
<dbReference type="EC" id="3.1.1.-" evidence="6"/>
<evidence type="ECO:0000259" key="9">
    <source>
        <dbReference type="PROSITE" id="PS51635"/>
    </source>
</evidence>
<reference evidence="10" key="2">
    <citation type="submission" date="2015-12" db="EMBL/GenBank/DDBJ databases">
        <title>Update maize B73 reference genome by single molecule sequencing technologies.</title>
        <authorList>
            <consortium name="Maize Genome Sequencing Project"/>
            <person name="Ware D."/>
        </authorList>
    </citation>
    <scope>NUCLEOTIDE SEQUENCE</scope>
    <source>
        <tissue evidence="10">Seedling</tissue>
    </source>
</reference>
<reference evidence="11" key="4">
    <citation type="submission" date="2021-05" db="UniProtKB">
        <authorList>
            <consortium name="EnsemblPlants"/>
        </authorList>
    </citation>
    <scope>IDENTIFICATION</scope>
    <source>
        <strain evidence="11">cv. B73</strain>
    </source>
</reference>
<dbReference type="RefSeq" id="XP_020407522.1">
    <property type="nucleotide sequence ID" value="XM_020551933.1"/>
</dbReference>
<dbReference type="STRING" id="4577.A0A1D6QKX3"/>
<accession>A0A1D6QKX3</accession>
<comment type="similarity">
    <text evidence="1 6">Belongs to the patatin family.</text>
</comment>
<feature type="chain" id="PRO_5011174057" description="Patatin" evidence="8">
    <location>
        <begin position="25"/>
        <end position="509"/>
    </location>
</feature>
<name>A0A1D6QKX3_MAIZE</name>
<reference evidence="11" key="3">
    <citation type="submission" date="2019-07" db="EMBL/GenBank/DDBJ databases">
        <authorList>
            <person name="Seetharam A."/>
            <person name="Woodhouse M."/>
            <person name="Cannon E."/>
        </authorList>
    </citation>
    <scope>NUCLEOTIDE SEQUENCE [LARGE SCALE GENOMIC DNA]</scope>
    <source>
        <strain evidence="11">cv. B73</strain>
    </source>
</reference>
<keyword evidence="2" id="KW-0611">Plant defense</keyword>
<organism evidence="10">
    <name type="scientific">Zea mays</name>
    <name type="common">Maize</name>
    <dbReference type="NCBI Taxonomy" id="4577"/>
    <lineage>
        <taxon>Eukaryota</taxon>
        <taxon>Viridiplantae</taxon>
        <taxon>Streptophyta</taxon>
        <taxon>Embryophyta</taxon>
        <taxon>Tracheophyta</taxon>
        <taxon>Spermatophyta</taxon>
        <taxon>Magnoliopsida</taxon>
        <taxon>Liliopsida</taxon>
        <taxon>Poales</taxon>
        <taxon>Poaceae</taxon>
        <taxon>PACMAD clade</taxon>
        <taxon>Panicoideae</taxon>
        <taxon>Andropogonodae</taxon>
        <taxon>Andropogoneae</taxon>
        <taxon>Tripsacinae</taxon>
        <taxon>Zea</taxon>
    </lineage>
</organism>
<evidence type="ECO:0000256" key="5">
    <source>
        <dbReference type="PROSITE-ProRule" id="PRU01161"/>
    </source>
</evidence>
<keyword evidence="5 6" id="KW-0442">Lipid degradation</keyword>
<dbReference type="GeneID" id="109945619"/>
<dbReference type="Gene3D" id="3.40.1090.10">
    <property type="entry name" value="Cytosolic phospholipase A2 catalytic domain"/>
    <property type="match status" value="1"/>
</dbReference>
<evidence type="ECO:0000256" key="3">
    <source>
        <dbReference type="ARBA" id="ARBA00023098"/>
    </source>
</evidence>
<dbReference type="SMR" id="A0A1D6QKX3"/>
<feature type="signal peptide" evidence="8">
    <location>
        <begin position="1"/>
        <end position="24"/>
    </location>
</feature>
<evidence type="ECO:0007829" key="13">
    <source>
        <dbReference type="PeptideAtlas" id="A0A1D6QKX3"/>
    </source>
</evidence>
<reference evidence="12" key="1">
    <citation type="journal article" date="2009" name="Science">
        <title>The B73 maize genome: complexity, diversity, and dynamics.</title>
        <authorList>
            <person name="Schnable P.S."/>
            <person name="Ware D."/>
            <person name="Fulton R.S."/>
            <person name="Stein J.C."/>
            <person name="Wei F."/>
            <person name="Pasternak S."/>
            <person name="Liang C."/>
            <person name="Zhang J."/>
            <person name="Fulton L."/>
            <person name="Graves T.A."/>
            <person name="Minx P."/>
            <person name="Reily A.D."/>
            <person name="Courtney L."/>
            <person name="Kruchowski S.S."/>
            <person name="Tomlinson C."/>
            <person name="Strong C."/>
            <person name="Delehaunty K."/>
            <person name="Fronick C."/>
            <person name="Courtney B."/>
            <person name="Rock S.M."/>
            <person name="Belter E."/>
            <person name="Du F."/>
            <person name="Kim K."/>
            <person name="Abbott R.M."/>
            <person name="Cotton M."/>
            <person name="Levy A."/>
            <person name="Marchetto P."/>
            <person name="Ochoa K."/>
            <person name="Jackson S.M."/>
            <person name="Gillam B."/>
            <person name="Chen W."/>
            <person name="Yan L."/>
            <person name="Higginbotham J."/>
            <person name="Cardenas M."/>
            <person name="Waligorski J."/>
            <person name="Applebaum E."/>
            <person name="Phelps L."/>
            <person name="Falcone J."/>
            <person name="Kanchi K."/>
            <person name="Thane T."/>
            <person name="Scimone A."/>
            <person name="Thane N."/>
            <person name="Henke J."/>
            <person name="Wang T."/>
            <person name="Ruppert J."/>
            <person name="Shah N."/>
            <person name="Rotter K."/>
            <person name="Hodges J."/>
            <person name="Ingenthron E."/>
            <person name="Cordes M."/>
            <person name="Kohlberg S."/>
            <person name="Sgro J."/>
            <person name="Delgado B."/>
            <person name="Mead K."/>
            <person name="Chinwalla A."/>
            <person name="Leonard S."/>
            <person name="Crouse K."/>
            <person name="Collura K."/>
            <person name="Kudrna D."/>
            <person name="Currie J."/>
            <person name="He R."/>
            <person name="Angelova A."/>
            <person name="Rajasekar S."/>
            <person name="Mueller T."/>
            <person name="Lomeli R."/>
            <person name="Scara G."/>
            <person name="Ko A."/>
            <person name="Delaney K."/>
            <person name="Wissotski M."/>
            <person name="Lopez G."/>
            <person name="Campos D."/>
            <person name="Braidotti M."/>
            <person name="Ashley E."/>
            <person name="Golser W."/>
            <person name="Kim H."/>
            <person name="Lee S."/>
            <person name="Lin J."/>
            <person name="Dujmic Z."/>
            <person name="Kim W."/>
            <person name="Talag J."/>
            <person name="Zuccolo A."/>
            <person name="Fan C."/>
            <person name="Sebastian A."/>
            <person name="Kramer M."/>
            <person name="Spiegel L."/>
            <person name="Nascimento L."/>
            <person name="Zutavern T."/>
            <person name="Miller B."/>
            <person name="Ambroise C."/>
            <person name="Muller S."/>
            <person name="Spooner W."/>
            <person name="Narechania A."/>
            <person name="Ren L."/>
            <person name="Wei S."/>
            <person name="Kumari S."/>
            <person name="Faga B."/>
            <person name="Levy M.J."/>
            <person name="McMahan L."/>
            <person name="Van Buren P."/>
            <person name="Vaughn M.W."/>
            <person name="Ying K."/>
            <person name="Yeh C.-T."/>
            <person name="Emrich S.J."/>
            <person name="Jia Y."/>
            <person name="Kalyanaraman A."/>
            <person name="Hsia A.-P."/>
            <person name="Barbazuk W.B."/>
            <person name="Baucom R.S."/>
            <person name="Brutnell T.P."/>
            <person name="Carpita N.C."/>
            <person name="Chaparro C."/>
            <person name="Chia J.-M."/>
            <person name="Deragon J.-M."/>
            <person name="Estill J.C."/>
            <person name="Fu Y."/>
            <person name="Jeddeloh J.A."/>
            <person name="Han Y."/>
            <person name="Lee H."/>
            <person name="Li P."/>
            <person name="Lisch D.R."/>
            <person name="Liu S."/>
            <person name="Liu Z."/>
            <person name="Nagel D.H."/>
            <person name="McCann M.C."/>
            <person name="SanMiguel P."/>
            <person name="Myers A.M."/>
            <person name="Nettleton D."/>
            <person name="Nguyen J."/>
            <person name="Penning B.W."/>
            <person name="Ponnala L."/>
            <person name="Schneider K.L."/>
            <person name="Schwartz D.C."/>
            <person name="Sharma A."/>
            <person name="Soderlund C."/>
            <person name="Springer N.M."/>
            <person name="Sun Q."/>
            <person name="Wang H."/>
            <person name="Waterman M."/>
            <person name="Westerman R."/>
            <person name="Wolfgruber T.K."/>
            <person name="Yang L."/>
            <person name="Yu Y."/>
            <person name="Zhang L."/>
            <person name="Zhou S."/>
            <person name="Zhu Q."/>
            <person name="Bennetzen J.L."/>
            <person name="Dawe R.K."/>
            <person name="Jiang J."/>
            <person name="Jiang N."/>
            <person name="Presting G.G."/>
            <person name="Wessler S.R."/>
            <person name="Aluru S."/>
            <person name="Martienssen R.A."/>
            <person name="Clifton S.W."/>
            <person name="McCombie W.R."/>
            <person name="Wing R.A."/>
            <person name="Wilson R.K."/>
        </authorList>
    </citation>
    <scope>NUCLEOTIDE SEQUENCE [LARGE SCALE GENOMIC DNA]</scope>
    <source>
        <strain evidence="12">cv. B73</strain>
    </source>
</reference>
<dbReference type="PANTHER" id="PTHR32176">
    <property type="entry name" value="XYLOSE ISOMERASE"/>
    <property type="match status" value="1"/>
</dbReference>
<dbReference type="FunFam" id="3.40.1090.10:FF:000061">
    <property type="entry name" value="Patatin"/>
    <property type="match status" value="1"/>
</dbReference>
<comment type="function">
    <text evidence="4">Possesses non-specific lipolytic acyl hydrolase (LAH) activity. Hydrolyzes phospholipids as well as galactolipids. May play a role in disease resistance.</text>
</comment>
<evidence type="ECO:0000256" key="6">
    <source>
        <dbReference type="RuleBase" id="RU361262"/>
    </source>
</evidence>
<dbReference type="Proteomes" id="UP000007305">
    <property type="component" value="Chromosome 4"/>
</dbReference>
<dbReference type="GO" id="GO:0016042">
    <property type="term" value="P:lipid catabolic process"/>
    <property type="evidence" value="ECO:0007669"/>
    <property type="project" value="UniProtKB-UniRule"/>
</dbReference>
<evidence type="ECO:0000313" key="10">
    <source>
        <dbReference type="EMBL" id="AQK58361.1"/>
    </source>
</evidence>
<proteinExistence type="evidence at protein level"/>
<sequence length="509" mass="57271">MAVRKGKLCCGLLLAGVTWKLSQASLLNFRPPCCRCWDEGPDEAELLPASTQPSRPRARLPPPRDGQKITVLSIDGGGIRGLIPAVILASLEEKLKEVEKEADPEGDWEDARIADYFDLIAGTSTGGLIATMLATPRPGDENRRPLFAAKDIRNFYYKHGASIFSPVSKTDSLFSWLNDQYRAFVRGGPKYDATPLEGKINRLTGTLTLADTVTKILVPAFDVRRLNTVTFSSYDAPEMLKPHKKHYLSDVCLGTTAAPTYFRPHHFWSHYTDGDRRHPFHLIDGGVGANNPTMLAISRIAREILCGKNPDFEPLEEDQAVDYSKFIVISIGTGSTKERGRYNADDCARWTDIKWVRKDGHRPIIDMFAHASDFWVDTHVSTLLDGQRCKNYLRIQALKEDGLVGPMLLLDNVCKHNMDNLIKVGENLLQKKVTKVDMITMRYEKQDTEMTNEEELKNFAKMLYDERKLRLGKDKQKRPRVDQNEQALPDGAMTTDTKAQATADEMAEK</sequence>
<dbReference type="PROSITE" id="PS51635">
    <property type="entry name" value="PNPLA"/>
    <property type="match status" value="1"/>
</dbReference>
<dbReference type="GO" id="GO:0004620">
    <property type="term" value="F:phospholipase activity"/>
    <property type="evidence" value="ECO:0000318"/>
    <property type="project" value="GO_Central"/>
</dbReference>
<evidence type="ECO:0000256" key="8">
    <source>
        <dbReference type="SAM" id="SignalP"/>
    </source>
</evidence>
<feature type="short sequence motif" description="GXGXXG" evidence="5">
    <location>
        <begin position="76"/>
        <end position="81"/>
    </location>
</feature>
<keyword evidence="5 6" id="KW-0378">Hydrolase</keyword>
<dbReference type="Pfam" id="PF01734">
    <property type="entry name" value="Patatin"/>
    <property type="match status" value="1"/>
</dbReference>
<feature type="domain" description="PNPLA" evidence="9">
    <location>
        <begin position="72"/>
        <end position="297"/>
    </location>
</feature>
<keyword evidence="8" id="KW-0732">Signal</keyword>
<dbReference type="OrthoDB" id="1658288at2759"/>
<dbReference type="PANTHER" id="PTHR32176:SF111">
    <property type="entry name" value="PATATIN"/>
    <property type="match status" value="1"/>
</dbReference>
<keyword evidence="12" id="KW-1185">Reference proteome</keyword>
<dbReference type="EnsemblPlants" id="Zm00001eb200100_T001">
    <property type="protein sequence ID" value="Zm00001eb200100_P001"/>
    <property type="gene ID" value="Zm00001eb200100"/>
</dbReference>